<dbReference type="AlphaFoldDB" id="A0A1I5RCE2"/>
<dbReference type="Pfam" id="PF00072">
    <property type="entry name" value="Response_reg"/>
    <property type="match status" value="1"/>
</dbReference>
<evidence type="ECO:0000259" key="2">
    <source>
        <dbReference type="PROSITE" id="PS50110"/>
    </source>
</evidence>
<dbReference type="OrthoDB" id="1646880at2"/>
<evidence type="ECO:0000313" key="5">
    <source>
        <dbReference type="Proteomes" id="UP000199031"/>
    </source>
</evidence>
<dbReference type="InterPro" id="IPR046947">
    <property type="entry name" value="LytR-like"/>
</dbReference>
<keyword evidence="5" id="KW-1185">Reference proteome</keyword>
<dbReference type="Gene3D" id="3.40.50.2300">
    <property type="match status" value="1"/>
</dbReference>
<dbReference type="InterPro" id="IPR001789">
    <property type="entry name" value="Sig_transdc_resp-reg_receiver"/>
</dbReference>
<feature type="domain" description="Response regulatory" evidence="2">
    <location>
        <begin position="3"/>
        <end position="117"/>
    </location>
</feature>
<proteinExistence type="predicted"/>
<dbReference type="InterPro" id="IPR007492">
    <property type="entry name" value="LytTR_DNA-bd_dom"/>
</dbReference>
<evidence type="ECO:0000313" key="4">
    <source>
        <dbReference type="EMBL" id="SFP56090.1"/>
    </source>
</evidence>
<feature type="domain" description="HTH LytTR-type" evidence="3">
    <location>
        <begin position="146"/>
        <end position="249"/>
    </location>
</feature>
<dbReference type="PANTHER" id="PTHR37299:SF1">
    <property type="entry name" value="STAGE 0 SPORULATION PROTEIN A HOMOLOG"/>
    <property type="match status" value="1"/>
</dbReference>
<accession>A0A1I5RCE2</accession>
<dbReference type="PROSITE" id="PS50110">
    <property type="entry name" value="RESPONSE_REGULATORY"/>
    <property type="match status" value="1"/>
</dbReference>
<keyword evidence="1" id="KW-0597">Phosphoprotein</keyword>
<dbReference type="PANTHER" id="PTHR37299">
    <property type="entry name" value="TRANSCRIPTIONAL REGULATOR-RELATED"/>
    <property type="match status" value="1"/>
</dbReference>
<dbReference type="RefSeq" id="WP_090653566.1">
    <property type="nucleotide sequence ID" value="NZ_FOXQ01000001.1"/>
</dbReference>
<evidence type="ECO:0000256" key="1">
    <source>
        <dbReference type="PROSITE-ProRule" id="PRU00169"/>
    </source>
</evidence>
<dbReference type="SUPFAM" id="SSF52172">
    <property type="entry name" value="CheY-like"/>
    <property type="match status" value="1"/>
</dbReference>
<dbReference type="GO" id="GO:0000156">
    <property type="term" value="F:phosphorelay response regulator activity"/>
    <property type="evidence" value="ECO:0007669"/>
    <property type="project" value="InterPro"/>
</dbReference>
<dbReference type="EMBL" id="FOXQ01000001">
    <property type="protein sequence ID" value="SFP56090.1"/>
    <property type="molecule type" value="Genomic_DNA"/>
</dbReference>
<gene>
    <name evidence="4" type="ORF">SAMN05444277_101183</name>
</gene>
<dbReference type="STRING" id="1465490.SAMN05444277_101183"/>
<protein>
    <submittedName>
        <fullName evidence="4">Two component transcriptional regulator, LytTR family</fullName>
    </submittedName>
</protein>
<dbReference type="InterPro" id="IPR011006">
    <property type="entry name" value="CheY-like_superfamily"/>
</dbReference>
<dbReference type="GO" id="GO:0003677">
    <property type="term" value="F:DNA binding"/>
    <property type="evidence" value="ECO:0007669"/>
    <property type="project" value="InterPro"/>
</dbReference>
<feature type="modified residue" description="4-aspartylphosphate" evidence="1">
    <location>
        <position position="56"/>
    </location>
</feature>
<dbReference type="SMART" id="SM00850">
    <property type="entry name" value="LytTR"/>
    <property type="match status" value="1"/>
</dbReference>
<reference evidence="4 5" key="1">
    <citation type="submission" date="2016-10" db="EMBL/GenBank/DDBJ databases">
        <authorList>
            <person name="de Groot N.N."/>
        </authorList>
    </citation>
    <scope>NUCLEOTIDE SEQUENCE [LARGE SCALE GENOMIC DNA]</scope>
    <source>
        <strain evidence="4 5">DSM 28286</strain>
    </source>
</reference>
<dbReference type="Gene3D" id="2.40.50.1020">
    <property type="entry name" value="LytTr DNA-binding domain"/>
    <property type="match status" value="1"/>
</dbReference>
<dbReference type="Pfam" id="PF04397">
    <property type="entry name" value="LytTR"/>
    <property type="match status" value="1"/>
</dbReference>
<name>A0A1I5RCE2_9BACT</name>
<dbReference type="PROSITE" id="PS50930">
    <property type="entry name" value="HTH_LYTTR"/>
    <property type="match status" value="1"/>
</dbReference>
<organism evidence="4 5">
    <name type="scientific">Parafilimonas terrae</name>
    <dbReference type="NCBI Taxonomy" id="1465490"/>
    <lineage>
        <taxon>Bacteria</taxon>
        <taxon>Pseudomonadati</taxon>
        <taxon>Bacteroidota</taxon>
        <taxon>Chitinophagia</taxon>
        <taxon>Chitinophagales</taxon>
        <taxon>Chitinophagaceae</taxon>
        <taxon>Parafilimonas</taxon>
    </lineage>
</organism>
<evidence type="ECO:0000259" key="3">
    <source>
        <dbReference type="PROSITE" id="PS50930"/>
    </source>
</evidence>
<sequence>MIKAIIIDDEQHCINRLTTLLSKNCSDTVELLASVQSVEEGLTAVRTYKPQLVFLDIEIGNKTGFDLLKQLPEINFEVIFTTAYDKYAVQAFKFSALDYLLKPIDTDELQAALKKLNDKVSQKDIAGKFDTLFHNLKNIQSSSKRICVPVLSGLVFIQTDDIIRCESNINYTTLFLKDKQKLLVAKTLKEFEEMLTEYNFYRVHNSHLINLAYIKMYNKGKGGTVTMTDGSEIEVSTRRKDDFLKRLTDL</sequence>
<dbReference type="SMART" id="SM00448">
    <property type="entry name" value="REC"/>
    <property type="match status" value="1"/>
</dbReference>
<dbReference type="Proteomes" id="UP000199031">
    <property type="component" value="Unassembled WGS sequence"/>
</dbReference>